<accession>A0AAV0UC63</accession>
<evidence type="ECO:0000313" key="1">
    <source>
        <dbReference type="EMBL" id="CAI5733030.1"/>
    </source>
</evidence>
<dbReference type="AlphaFoldDB" id="A0AAV0UC63"/>
<evidence type="ECO:0008006" key="3">
    <source>
        <dbReference type="Google" id="ProtNLM"/>
    </source>
</evidence>
<evidence type="ECO:0000313" key="2">
    <source>
        <dbReference type="Proteomes" id="UP001159659"/>
    </source>
</evidence>
<name>A0AAV0UC63_9STRA</name>
<organism evidence="1 2">
    <name type="scientific">Peronospora farinosa</name>
    <dbReference type="NCBI Taxonomy" id="134698"/>
    <lineage>
        <taxon>Eukaryota</taxon>
        <taxon>Sar</taxon>
        <taxon>Stramenopiles</taxon>
        <taxon>Oomycota</taxon>
        <taxon>Peronosporomycetes</taxon>
        <taxon>Peronosporales</taxon>
        <taxon>Peronosporaceae</taxon>
        <taxon>Peronospora</taxon>
    </lineage>
</organism>
<protein>
    <recommendedName>
        <fullName evidence="3">Reverse transcriptase Ty1/copia-type domain-containing protein</fullName>
    </recommendedName>
</protein>
<comment type="caution">
    <text evidence="1">The sequence shown here is derived from an EMBL/GenBank/DDBJ whole genome shotgun (WGS) entry which is preliminary data.</text>
</comment>
<dbReference type="EMBL" id="CANTFK010000901">
    <property type="protein sequence ID" value="CAI5733030.1"/>
    <property type="molecule type" value="Genomic_DNA"/>
</dbReference>
<sequence length="153" mass="17001">MQCLSIKILGPVAKFLGIRVNKGTSGSYDLDQEEAIVELLRDNELSDASTTRSPIEADLYEVQDADSELLDNNDACKHATIGSFQSLVGSLLWSTRCTRPDVSFAVHKATLQTHRPRVRDWIIAKRIARYLKGTIAMKIEMVPERDTGNAPTL</sequence>
<dbReference type="PANTHER" id="PTHR11439">
    <property type="entry name" value="GAG-POL-RELATED RETROTRANSPOSON"/>
    <property type="match status" value="1"/>
</dbReference>
<proteinExistence type="predicted"/>
<gene>
    <name evidence="1" type="ORF">PFR002_LOCUS7065</name>
</gene>
<reference evidence="1" key="1">
    <citation type="submission" date="2022-12" db="EMBL/GenBank/DDBJ databases">
        <authorList>
            <person name="Webb A."/>
        </authorList>
    </citation>
    <scope>NUCLEOTIDE SEQUENCE</scope>
    <source>
        <strain evidence="1">Pf2</strain>
    </source>
</reference>
<dbReference type="PANTHER" id="PTHR11439:SF440">
    <property type="entry name" value="INTEGRASE CATALYTIC DOMAIN-CONTAINING PROTEIN"/>
    <property type="match status" value="1"/>
</dbReference>
<dbReference type="Proteomes" id="UP001159659">
    <property type="component" value="Unassembled WGS sequence"/>
</dbReference>